<keyword evidence="2" id="KW-1185">Reference proteome</keyword>
<protein>
    <submittedName>
        <fullName evidence="1">Uncharacterized protein</fullName>
    </submittedName>
</protein>
<dbReference type="AlphaFoldDB" id="A0AAD5QY82"/>
<reference evidence="1" key="1">
    <citation type="submission" date="2021-06" db="EMBL/GenBank/DDBJ databases">
        <title>Parelaphostrongylus tenuis whole genome reference sequence.</title>
        <authorList>
            <person name="Garwood T.J."/>
            <person name="Larsen P.A."/>
            <person name="Fountain-Jones N.M."/>
            <person name="Garbe J.R."/>
            <person name="Macchietto M.G."/>
            <person name="Kania S.A."/>
            <person name="Gerhold R.W."/>
            <person name="Richards J.E."/>
            <person name="Wolf T.M."/>
        </authorList>
    </citation>
    <scope>NUCLEOTIDE SEQUENCE</scope>
    <source>
        <strain evidence="1">MNPRO001-30</strain>
        <tissue evidence="1">Meninges</tissue>
    </source>
</reference>
<proteinExistence type="predicted"/>
<sequence>MDRDPSYFLKYIRLPIAKLVECHSDWKSETAIAIFFDRLTDGKMDSAYYQLLPDAKLETSIGHGIPRLGEIYALSIFGESKTQVRLLEKTKQARVHSILCTPFRKD</sequence>
<comment type="caution">
    <text evidence="1">The sequence shown here is derived from an EMBL/GenBank/DDBJ whole genome shotgun (WGS) entry which is preliminary data.</text>
</comment>
<organism evidence="1 2">
    <name type="scientific">Parelaphostrongylus tenuis</name>
    <name type="common">Meningeal worm</name>
    <dbReference type="NCBI Taxonomy" id="148309"/>
    <lineage>
        <taxon>Eukaryota</taxon>
        <taxon>Metazoa</taxon>
        <taxon>Ecdysozoa</taxon>
        <taxon>Nematoda</taxon>
        <taxon>Chromadorea</taxon>
        <taxon>Rhabditida</taxon>
        <taxon>Rhabditina</taxon>
        <taxon>Rhabditomorpha</taxon>
        <taxon>Strongyloidea</taxon>
        <taxon>Metastrongylidae</taxon>
        <taxon>Parelaphostrongylus</taxon>
    </lineage>
</organism>
<evidence type="ECO:0000313" key="1">
    <source>
        <dbReference type="EMBL" id="KAJ1366042.1"/>
    </source>
</evidence>
<gene>
    <name evidence="1" type="ORF">KIN20_026557</name>
</gene>
<evidence type="ECO:0000313" key="2">
    <source>
        <dbReference type="Proteomes" id="UP001196413"/>
    </source>
</evidence>
<dbReference type="EMBL" id="JAHQIW010005451">
    <property type="protein sequence ID" value="KAJ1366042.1"/>
    <property type="molecule type" value="Genomic_DNA"/>
</dbReference>
<name>A0AAD5QY82_PARTN</name>
<accession>A0AAD5QY82</accession>
<dbReference type="Proteomes" id="UP001196413">
    <property type="component" value="Unassembled WGS sequence"/>
</dbReference>